<proteinExistence type="predicted"/>
<dbReference type="SUPFAM" id="SSF46689">
    <property type="entry name" value="Homeodomain-like"/>
    <property type="match status" value="1"/>
</dbReference>
<dbReference type="GO" id="GO:0003677">
    <property type="term" value="F:DNA binding"/>
    <property type="evidence" value="ECO:0007669"/>
    <property type="project" value="UniProtKB-UniRule"/>
</dbReference>
<dbReference type="PRINTS" id="PR00455">
    <property type="entry name" value="HTHTETR"/>
</dbReference>
<comment type="caution">
    <text evidence="4">The sequence shown here is derived from an EMBL/GenBank/DDBJ whole genome shotgun (WGS) entry which is preliminary data.</text>
</comment>
<evidence type="ECO:0000313" key="4">
    <source>
        <dbReference type="EMBL" id="KRM98974.1"/>
    </source>
</evidence>
<organism evidence="4 5">
    <name type="scientific">Loigolactobacillus rennini DSM 20253</name>
    <dbReference type="NCBI Taxonomy" id="1423796"/>
    <lineage>
        <taxon>Bacteria</taxon>
        <taxon>Bacillati</taxon>
        <taxon>Bacillota</taxon>
        <taxon>Bacilli</taxon>
        <taxon>Lactobacillales</taxon>
        <taxon>Lactobacillaceae</taxon>
        <taxon>Loigolactobacillus</taxon>
    </lineage>
</organism>
<dbReference type="RefSeq" id="WP_057873429.1">
    <property type="nucleotide sequence ID" value="NZ_AYYI01000021.1"/>
</dbReference>
<evidence type="ECO:0000259" key="3">
    <source>
        <dbReference type="PROSITE" id="PS50977"/>
    </source>
</evidence>
<dbReference type="OrthoDB" id="9780824at2"/>
<dbReference type="InterPro" id="IPR009057">
    <property type="entry name" value="Homeodomain-like_sf"/>
</dbReference>
<name>A0A0R2D4E2_9LACO</name>
<accession>A0A0R2D4E2</accession>
<keyword evidence="1 2" id="KW-0238">DNA-binding</keyword>
<feature type="domain" description="HTH tetR-type" evidence="3">
    <location>
        <begin position="9"/>
        <end position="69"/>
    </location>
</feature>
<evidence type="ECO:0000256" key="1">
    <source>
        <dbReference type="ARBA" id="ARBA00023125"/>
    </source>
</evidence>
<dbReference type="Gene3D" id="1.10.357.10">
    <property type="entry name" value="Tetracycline Repressor, domain 2"/>
    <property type="match status" value="1"/>
</dbReference>
<evidence type="ECO:0000256" key="2">
    <source>
        <dbReference type="PROSITE-ProRule" id="PRU00335"/>
    </source>
</evidence>
<dbReference type="PATRIC" id="fig|1423796.3.peg.627"/>
<dbReference type="Proteomes" id="UP000051638">
    <property type="component" value="Unassembled WGS sequence"/>
</dbReference>
<dbReference type="EMBL" id="AYYI01000021">
    <property type="protein sequence ID" value="KRM98974.1"/>
    <property type="molecule type" value="Genomic_DNA"/>
</dbReference>
<dbReference type="InterPro" id="IPR001647">
    <property type="entry name" value="HTH_TetR"/>
</dbReference>
<feature type="DNA-binding region" description="H-T-H motif" evidence="2">
    <location>
        <begin position="32"/>
        <end position="51"/>
    </location>
</feature>
<sequence length="198" mass="23111">MGLRERKKARKRQEIVTAALVLFAQHGFKNVTVTAIAQQAHITPKTLFTYFNSKADIIFCHETDLLVALQHLIQQQTSIANVWPTFHQFIAHLPLLTATKQATRDMQQLIKQVNRMPELKDRYFQMWAHYIDGLQNTLIQQRLADQLTAYIFAQQMVLILQMMFAPEVTLHNWEKRTTYVFTKLNQVATLTNRESIID</sequence>
<dbReference type="PANTHER" id="PTHR43479:SF11">
    <property type="entry name" value="ACREF_ENVCD OPERON REPRESSOR-RELATED"/>
    <property type="match status" value="1"/>
</dbReference>
<dbReference type="STRING" id="1423796.FC24_GL000609"/>
<dbReference type="AlphaFoldDB" id="A0A0R2D4E2"/>
<keyword evidence="5" id="KW-1185">Reference proteome</keyword>
<evidence type="ECO:0000313" key="5">
    <source>
        <dbReference type="Proteomes" id="UP000051638"/>
    </source>
</evidence>
<dbReference type="InterPro" id="IPR050624">
    <property type="entry name" value="HTH-type_Tx_Regulator"/>
</dbReference>
<dbReference type="PANTHER" id="PTHR43479">
    <property type="entry name" value="ACREF/ENVCD OPERON REPRESSOR-RELATED"/>
    <property type="match status" value="1"/>
</dbReference>
<protein>
    <submittedName>
        <fullName evidence="4">TetR family transcriptional regulator</fullName>
    </submittedName>
</protein>
<gene>
    <name evidence="4" type="ORF">FC24_GL000609</name>
</gene>
<reference evidence="4 5" key="1">
    <citation type="journal article" date="2015" name="Genome Announc.">
        <title>Expanding the biotechnology potential of lactobacilli through comparative genomics of 213 strains and associated genera.</title>
        <authorList>
            <person name="Sun Z."/>
            <person name="Harris H.M."/>
            <person name="McCann A."/>
            <person name="Guo C."/>
            <person name="Argimon S."/>
            <person name="Zhang W."/>
            <person name="Yang X."/>
            <person name="Jeffery I.B."/>
            <person name="Cooney J.C."/>
            <person name="Kagawa T.F."/>
            <person name="Liu W."/>
            <person name="Song Y."/>
            <person name="Salvetti E."/>
            <person name="Wrobel A."/>
            <person name="Rasinkangas P."/>
            <person name="Parkhill J."/>
            <person name="Rea M.C."/>
            <person name="O'Sullivan O."/>
            <person name="Ritari J."/>
            <person name="Douillard F.P."/>
            <person name="Paul Ross R."/>
            <person name="Yang R."/>
            <person name="Briner A.E."/>
            <person name="Felis G.E."/>
            <person name="de Vos W.M."/>
            <person name="Barrangou R."/>
            <person name="Klaenhammer T.R."/>
            <person name="Caufield P.W."/>
            <person name="Cui Y."/>
            <person name="Zhang H."/>
            <person name="O'Toole P.W."/>
        </authorList>
    </citation>
    <scope>NUCLEOTIDE SEQUENCE [LARGE SCALE GENOMIC DNA]</scope>
    <source>
        <strain evidence="4 5">DSM 20253</strain>
    </source>
</reference>
<dbReference type="PROSITE" id="PS50977">
    <property type="entry name" value="HTH_TETR_2"/>
    <property type="match status" value="1"/>
</dbReference>
<dbReference type="Pfam" id="PF00440">
    <property type="entry name" value="TetR_N"/>
    <property type="match status" value="1"/>
</dbReference>